<reference evidence="2 3" key="1">
    <citation type="submission" date="2020-01" db="EMBL/GenBank/DDBJ databases">
        <title>Insect and environment-associated Actinomycetes.</title>
        <authorList>
            <person name="Currrie C."/>
            <person name="Chevrette M."/>
            <person name="Carlson C."/>
            <person name="Stubbendieck R."/>
            <person name="Wendt-Pienkowski E."/>
        </authorList>
    </citation>
    <scope>NUCLEOTIDE SEQUENCE [LARGE SCALE GENOMIC DNA]</scope>
    <source>
        <strain evidence="2 3">SID7590</strain>
    </source>
</reference>
<dbReference type="AlphaFoldDB" id="A0A7K3S7L1"/>
<accession>A0A7K3S7L1</accession>
<organism evidence="2 3">
    <name type="scientific">Streptomyces parvus</name>
    <dbReference type="NCBI Taxonomy" id="66428"/>
    <lineage>
        <taxon>Bacteria</taxon>
        <taxon>Bacillati</taxon>
        <taxon>Actinomycetota</taxon>
        <taxon>Actinomycetes</taxon>
        <taxon>Kitasatosporales</taxon>
        <taxon>Streptomycetaceae</taxon>
        <taxon>Streptomyces</taxon>
    </lineage>
</organism>
<evidence type="ECO:0000313" key="3">
    <source>
        <dbReference type="Proteomes" id="UP000469670"/>
    </source>
</evidence>
<dbReference type="Pfam" id="PF19797">
    <property type="entry name" value="DUF6281"/>
    <property type="match status" value="1"/>
</dbReference>
<dbReference type="InterPro" id="IPR046248">
    <property type="entry name" value="DUF6281"/>
</dbReference>
<dbReference type="Proteomes" id="UP000469670">
    <property type="component" value="Unassembled WGS sequence"/>
</dbReference>
<evidence type="ECO:0000256" key="1">
    <source>
        <dbReference type="SAM" id="MobiDB-lite"/>
    </source>
</evidence>
<protein>
    <submittedName>
        <fullName evidence="2">Uncharacterized protein</fullName>
    </submittedName>
</protein>
<feature type="compositionally biased region" description="Acidic residues" evidence="1">
    <location>
        <begin position="57"/>
        <end position="69"/>
    </location>
</feature>
<name>A0A7K3S7L1_9ACTN</name>
<dbReference type="EMBL" id="JAAGMP010001407">
    <property type="protein sequence ID" value="NEC22812.1"/>
    <property type="molecule type" value="Genomic_DNA"/>
</dbReference>
<sequence length="114" mass="11834">MVLTVTGCIADSGGEGEASCAFEVSYEGRTYKDVANVDFTVTDKLGTATLPPCDDTGSQEEAEAEETEETAYGVKGLPPETAIAVGSSPDEAVLVVSYSGTELPPDVQKLIDKP</sequence>
<feature type="region of interest" description="Disordered" evidence="1">
    <location>
        <begin position="46"/>
        <end position="71"/>
    </location>
</feature>
<proteinExistence type="predicted"/>
<gene>
    <name evidence="2" type="ORF">G3I50_31895</name>
</gene>
<comment type="caution">
    <text evidence="2">The sequence shown here is derived from an EMBL/GenBank/DDBJ whole genome shotgun (WGS) entry which is preliminary data.</text>
</comment>
<evidence type="ECO:0000313" key="2">
    <source>
        <dbReference type="EMBL" id="NEC22812.1"/>
    </source>
</evidence>